<dbReference type="AlphaFoldDB" id="A0A0E9X2H3"/>
<dbReference type="EMBL" id="GBXM01012704">
    <property type="protein sequence ID" value="JAH95873.1"/>
    <property type="molecule type" value="Transcribed_RNA"/>
</dbReference>
<reference evidence="1" key="2">
    <citation type="journal article" date="2015" name="Fish Shellfish Immunol.">
        <title>Early steps in the European eel (Anguilla anguilla)-Vibrio vulnificus interaction in the gills: Role of the RtxA13 toxin.</title>
        <authorList>
            <person name="Callol A."/>
            <person name="Pajuelo D."/>
            <person name="Ebbesson L."/>
            <person name="Teles M."/>
            <person name="MacKenzie S."/>
            <person name="Amaro C."/>
        </authorList>
    </citation>
    <scope>NUCLEOTIDE SEQUENCE</scope>
</reference>
<reference evidence="1" key="1">
    <citation type="submission" date="2014-11" db="EMBL/GenBank/DDBJ databases">
        <authorList>
            <person name="Amaro Gonzalez C."/>
        </authorList>
    </citation>
    <scope>NUCLEOTIDE SEQUENCE</scope>
</reference>
<protein>
    <submittedName>
        <fullName evidence="1">Uncharacterized protein</fullName>
    </submittedName>
</protein>
<evidence type="ECO:0000313" key="1">
    <source>
        <dbReference type="EMBL" id="JAH95873.1"/>
    </source>
</evidence>
<accession>A0A0E9X2H3</accession>
<sequence length="93" mass="10368">MISGSAKRSLQLIRLSNSLVAPDCRIVKPLLRLSVGYTTDCQHTIRCNDTKSFFIRITVCRLGDETNKCPSLLALFRALTKKQLPDCAARALM</sequence>
<name>A0A0E9X2H3_ANGAN</name>
<proteinExistence type="predicted"/>
<organism evidence="1">
    <name type="scientific">Anguilla anguilla</name>
    <name type="common">European freshwater eel</name>
    <name type="synonym">Muraena anguilla</name>
    <dbReference type="NCBI Taxonomy" id="7936"/>
    <lineage>
        <taxon>Eukaryota</taxon>
        <taxon>Metazoa</taxon>
        <taxon>Chordata</taxon>
        <taxon>Craniata</taxon>
        <taxon>Vertebrata</taxon>
        <taxon>Euteleostomi</taxon>
        <taxon>Actinopterygii</taxon>
        <taxon>Neopterygii</taxon>
        <taxon>Teleostei</taxon>
        <taxon>Anguilliformes</taxon>
        <taxon>Anguillidae</taxon>
        <taxon>Anguilla</taxon>
    </lineage>
</organism>